<comment type="similarity">
    <text evidence="2">Belongs to the eukaryotic/archaeal RNase P protein component 3 family.</text>
</comment>
<gene>
    <name evidence="4" type="ORF">X777_12020</name>
</gene>
<evidence type="ECO:0000256" key="3">
    <source>
        <dbReference type="ARBA" id="ARBA00022694"/>
    </source>
</evidence>
<sequence>MDLKPSNGFFDLCINISNENEECLKDTLLRLYQMGYRTVALNQTLHESAFDNDKKKKKGTENKTLANIVPDPIDVRQLNEEFKGKLCILNRITFICSDPAKTHTLAHCATMKKYHLYAIVPTKQNMLEFACSQLNADLITIRSPASGIKMSRKLYRQAVGRGMWFEIQYADLLNKKTRVTTIYYSHLFYMYYKSRNVIISSGATNANLIRSPYDIISLGTLLGLSEEKSKAAILNQCQYLLLKAERRVCGRGVFTVQVTEESMEEDTSEEECL</sequence>
<dbReference type="GO" id="GO:0005655">
    <property type="term" value="C:nucleolar ribonuclease P complex"/>
    <property type="evidence" value="ECO:0007669"/>
    <property type="project" value="TreeGrafter"/>
</dbReference>
<comment type="subcellular location">
    <subcellularLocation>
        <location evidence="1">Nucleus</location>
    </subcellularLocation>
</comment>
<dbReference type="PANTHER" id="PTHR13031">
    <property type="entry name" value="RIBONUCLEASE P SUBUNIT P30"/>
    <property type="match status" value="1"/>
</dbReference>
<dbReference type="AlphaFoldDB" id="A0A026WZP4"/>
<evidence type="ECO:0000256" key="1">
    <source>
        <dbReference type="ARBA" id="ARBA00004123"/>
    </source>
</evidence>
<evidence type="ECO:0000256" key="2">
    <source>
        <dbReference type="ARBA" id="ARBA00007331"/>
    </source>
</evidence>
<dbReference type="GO" id="GO:0003723">
    <property type="term" value="F:RNA binding"/>
    <property type="evidence" value="ECO:0007669"/>
    <property type="project" value="TreeGrafter"/>
</dbReference>
<dbReference type="STRING" id="2015173.A0A026WZP4"/>
<dbReference type="PANTHER" id="PTHR13031:SF0">
    <property type="entry name" value="RIBONUCLEASE P PROTEIN SUBUNIT P30"/>
    <property type="match status" value="1"/>
</dbReference>
<accession>A0A026WZP4</accession>
<evidence type="ECO:0000313" key="4">
    <source>
        <dbReference type="EMBL" id="EZA61313.1"/>
    </source>
</evidence>
<keyword evidence="5" id="KW-1185">Reference proteome</keyword>
<dbReference type="GO" id="GO:0008033">
    <property type="term" value="P:tRNA processing"/>
    <property type="evidence" value="ECO:0007669"/>
    <property type="project" value="UniProtKB-KW"/>
</dbReference>
<evidence type="ECO:0000313" key="5">
    <source>
        <dbReference type="Proteomes" id="UP000053097"/>
    </source>
</evidence>
<proteinExistence type="inferred from homology"/>
<dbReference type="InterPro" id="IPR016195">
    <property type="entry name" value="Pol/histidinol_Pase-like"/>
</dbReference>
<dbReference type="OrthoDB" id="17948at2759"/>
<reference evidence="4 5" key="1">
    <citation type="journal article" date="2014" name="Curr. Biol.">
        <title>The genome of the clonal raider ant Cerapachys biroi.</title>
        <authorList>
            <person name="Oxley P.R."/>
            <person name="Ji L."/>
            <person name="Fetter-Pruneda I."/>
            <person name="McKenzie S.K."/>
            <person name="Li C."/>
            <person name="Hu H."/>
            <person name="Zhang G."/>
            <person name="Kronauer D.J."/>
        </authorList>
    </citation>
    <scope>NUCLEOTIDE SEQUENCE [LARGE SCALE GENOMIC DNA]</scope>
</reference>
<dbReference type="EMBL" id="KK107061">
    <property type="protein sequence ID" value="EZA61313.1"/>
    <property type="molecule type" value="Genomic_DNA"/>
</dbReference>
<dbReference type="OMA" id="CYGPGIT"/>
<dbReference type="InterPro" id="IPR002738">
    <property type="entry name" value="RNase_P_p30"/>
</dbReference>
<dbReference type="Pfam" id="PF01876">
    <property type="entry name" value="RNase_P_p30"/>
    <property type="match status" value="1"/>
</dbReference>
<dbReference type="Gene3D" id="3.20.20.140">
    <property type="entry name" value="Metal-dependent hydrolases"/>
    <property type="match status" value="1"/>
</dbReference>
<dbReference type="SUPFAM" id="SSF89550">
    <property type="entry name" value="PHP domain-like"/>
    <property type="match status" value="1"/>
</dbReference>
<protein>
    <submittedName>
        <fullName evidence="4">Ribonuclease P protein subunit p30</fullName>
    </submittedName>
</protein>
<name>A0A026WZP4_OOCBI</name>
<keyword evidence="3" id="KW-0819">tRNA processing</keyword>
<organism evidence="4 5">
    <name type="scientific">Ooceraea biroi</name>
    <name type="common">Clonal raider ant</name>
    <name type="synonym">Cerapachys biroi</name>
    <dbReference type="NCBI Taxonomy" id="2015173"/>
    <lineage>
        <taxon>Eukaryota</taxon>
        <taxon>Metazoa</taxon>
        <taxon>Ecdysozoa</taxon>
        <taxon>Arthropoda</taxon>
        <taxon>Hexapoda</taxon>
        <taxon>Insecta</taxon>
        <taxon>Pterygota</taxon>
        <taxon>Neoptera</taxon>
        <taxon>Endopterygota</taxon>
        <taxon>Hymenoptera</taxon>
        <taxon>Apocrita</taxon>
        <taxon>Aculeata</taxon>
        <taxon>Formicoidea</taxon>
        <taxon>Formicidae</taxon>
        <taxon>Dorylinae</taxon>
        <taxon>Ooceraea</taxon>
    </lineage>
</organism>
<dbReference type="Proteomes" id="UP000053097">
    <property type="component" value="Unassembled WGS sequence"/>
</dbReference>